<organism evidence="1 2">
    <name type="scientific">Araneus ventricosus</name>
    <name type="common">Orbweaver spider</name>
    <name type="synonym">Epeira ventricosa</name>
    <dbReference type="NCBI Taxonomy" id="182803"/>
    <lineage>
        <taxon>Eukaryota</taxon>
        <taxon>Metazoa</taxon>
        <taxon>Ecdysozoa</taxon>
        <taxon>Arthropoda</taxon>
        <taxon>Chelicerata</taxon>
        <taxon>Arachnida</taxon>
        <taxon>Araneae</taxon>
        <taxon>Araneomorphae</taxon>
        <taxon>Entelegynae</taxon>
        <taxon>Araneoidea</taxon>
        <taxon>Araneidae</taxon>
        <taxon>Araneus</taxon>
    </lineage>
</organism>
<comment type="caution">
    <text evidence="1">The sequence shown here is derived from an EMBL/GenBank/DDBJ whole genome shotgun (WGS) entry which is preliminary data.</text>
</comment>
<sequence length="185" mass="21111">MLLCVITLKARIQLRDERLEKSSRAVRRNYFPEEAAANHWEGTNPLPAINHCLSITIVGQWSLGALWNTSWFADLSLLVRRRFAGNDEQHPNTFQPELRIPFVFAEKPTGNGSQTTRFKPKTHPNLRANCLRAILKPFSSQVYTSLNVAWRVGCRFRCRPPVTVLKKSAVSPKITFSLLDNRTPI</sequence>
<evidence type="ECO:0000313" key="2">
    <source>
        <dbReference type="Proteomes" id="UP000499080"/>
    </source>
</evidence>
<dbReference type="AlphaFoldDB" id="A0A4Y2A7Z6"/>
<protein>
    <submittedName>
        <fullName evidence="1">Uncharacterized protein</fullName>
    </submittedName>
</protein>
<name>A0A4Y2A7Z6_ARAVE</name>
<accession>A0A4Y2A7Z6</accession>
<dbReference type="EMBL" id="BGPR01000009">
    <property type="protein sequence ID" value="GBL75971.1"/>
    <property type="molecule type" value="Genomic_DNA"/>
</dbReference>
<dbReference type="Proteomes" id="UP000499080">
    <property type="component" value="Unassembled WGS sequence"/>
</dbReference>
<gene>
    <name evidence="1" type="ORF">AVEN_234291_1</name>
</gene>
<proteinExistence type="predicted"/>
<reference evidence="1 2" key="1">
    <citation type="journal article" date="2019" name="Sci. Rep.">
        <title>Orb-weaving spider Araneus ventricosus genome elucidates the spidroin gene catalogue.</title>
        <authorList>
            <person name="Kono N."/>
            <person name="Nakamura H."/>
            <person name="Ohtoshi R."/>
            <person name="Moran D.A.P."/>
            <person name="Shinohara A."/>
            <person name="Yoshida Y."/>
            <person name="Fujiwara M."/>
            <person name="Mori M."/>
            <person name="Tomita M."/>
            <person name="Arakawa K."/>
        </authorList>
    </citation>
    <scope>NUCLEOTIDE SEQUENCE [LARGE SCALE GENOMIC DNA]</scope>
</reference>
<evidence type="ECO:0000313" key="1">
    <source>
        <dbReference type="EMBL" id="GBL75971.1"/>
    </source>
</evidence>
<keyword evidence="2" id="KW-1185">Reference proteome</keyword>